<organism evidence="1 2">
    <name type="scientific">Campylobacter rectus</name>
    <name type="common">Wolinella recta</name>
    <dbReference type="NCBI Taxonomy" id="203"/>
    <lineage>
        <taxon>Bacteria</taxon>
        <taxon>Pseudomonadati</taxon>
        <taxon>Campylobacterota</taxon>
        <taxon>Epsilonproteobacteria</taxon>
        <taxon>Campylobacterales</taxon>
        <taxon>Campylobacteraceae</taxon>
        <taxon>Campylobacter</taxon>
    </lineage>
</organism>
<proteinExistence type="predicted"/>
<reference evidence="1 2" key="1">
    <citation type="submission" date="2016-07" db="EMBL/GenBank/DDBJ databases">
        <title>Comparative genomics of the Campylobacter concisus group.</title>
        <authorList>
            <person name="Miller W.G."/>
            <person name="Yee E."/>
            <person name="Chapman M.H."/>
            <person name="Huynh S."/>
            <person name="Bono J.L."/>
            <person name="On S.L.W."/>
            <person name="StLeger J."/>
            <person name="Foster G."/>
            <person name="Parker C.T."/>
        </authorList>
    </citation>
    <scope>NUCLEOTIDE SEQUENCE [LARGE SCALE GENOMIC DNA]</scope>
    <source>
        <strain evidence="1 2">ATCC 33238</strain>
    </source>
</reference>
<gene>
    <name evidence="1" type="ORF">CRECT_0274</name>
</gene>
<dbReference type="AlphaFoldDB" id="A0A6G5QK38"/>
<protein>
    <submittedName>
        <fullName evidence="1">Uncharacterized protein</fullName>
    </submittedName>
</protein>
<dbReference type="EMBL" id="CP012543">
    <property type="protein sequence ID" value="QCD45972.1"/>
    <property type="molecule type" value="Genomic_DNA"/>
</dbReference>
<evidence type="ECO:0000313" key="1">
    <source>
        <dbReference type="EMBL" id="QCD45972.1"/>
    </source>
</evidence>
<evidence type="ECO:0000313" key="2">
    <source>
        <dbReference type="Proteomes" id="UP000502377"/>
    </source>
</evidence>
<dbReference type="RefSeq" id="WP_002945278.1">
    <property type="nucleotide sequence ID" value="NZ_CP012543.1"/>
</dbReference>
<name>A0A6G5QK38_CAMRE</name>
<sequence length="82" mass="9309">MCRLDFGELDFDVCLARQRSIERDELNLSRREFRAFDGEACEPHKISILKDEMITTVICDDEPGSGVNLRTCATRELASGEI</sequence>
<accession>A0A6G5QK38</accession>
<dbReference type="KEGG" id="crx:CRECT_0274"/>
<dbReference type="Proteomes" id="UP000502377">
    <property type="component" value="Chromosome"/>
</dbReference>